<keyword evidence="5" id="KW-1185">Reference proteome</keyword>
<feature type="domain" description="Enoyl reductase (ER)" evidence="3">
    <location>
        <begin position="10"/>
        <end position="318"/>
    </location>
</feature>
<dbReference type="InterPro" id="IPR036291">
    <property type="entry name" value="NAD(P)-bd_dom_sf"/>
</dbReference>
<dbReference type="InterPro" id="IPR011032">
    <property type="entry name" value="GroES-like_sf"/>
</dbReference>
<keyword evidence="1" id="KW-0521">NADP</keyword>
<dbReference type="GO" id="GO:0008270">
    <property type="term" value="F:zinc ion binding"/>
    <property type="evidence" value="ECO:0007669"/>
    <property type="project" value="InterPro"/>
</dbReference>
<dbReference type="InterPro" id="IPR013149">
    <property type="entry name" value="ADH-like_C"/>
</dbReference>
<reference evidence="4 5" key="1">
    <citation type="submission" date="2013-08" db="EMBL/GenBank/DDBJ databases">
        <title>Genome of Pontibacillus chungwhensis.</title>
        <authorList>
            <person name="Wang Q."/>
            <person name="Wang G."/>
        </authorList>
    </citation>
    <scope>NUCLEOTIDE SEQUENCE [LARGE SCALE GENOMIC DNA]</scope>
    <source>
        <strain evidence="4 5">BH030062</strain>
    </source>
</reference>
<dbReference type="InterPro" id="IPR002364">
    <property type="entry name" value="Quin_OxRdtase/zeta-crystal_CS"/>
</dbReference>
<dbReference type="Gene3D" id="3.90.180.10">
    <property type="entry name" value="Medium-chain alcohol dehydrogenases, catalytic domain"/>
    <property type="match status" value="1"/>
</dbReference>
<sequence>MKKIEVQKFGGPEVMQIVECDMPKVEEDEVLIKVIKASVNYADVKKRLGSNKSGGLPFTPGIDAMGVVVEKGHKVTRVEPGQRVIAFPVEGSYAEYVVAKESLTYNIPDGLDDRTAAACPTVGILSYILLADLARVRAGERVLIHAAAGGVGTTSIQLAKWMGAKTVIGVVGHKDKAEVVTKAGADEVLLYNDFHEHINAQFGGVDVILDSVAGEVSEKSMDCLAKYGRLVQFGNAGGRPGNFKTSDLHKSCRSVLGFSLGTTRLNRPESIRQAASEVLTLLETNQLCLHISKEYPLEKVSEAHAWLESRKSTGKLLLNIH</sequence>
<dbReference type="GO" id="GO:0035925">
    <property type="term" value="F:mRNA 3'-UTR AU-rich region binding"/>
    <property type="evidence" value="ECO:0007669"/>
    <property type="project" value="TreeGrafter"/>
</dbReference>
<dbReference type="EMBL" id="AVBG01000004">
    <property type="protein sequence ID" value="KGP91854.1"/>
    <property type="molecule type" value="Genomic_DNA"/>
</dbReference>
<dbReference type="STRING" id="1385513.N780_15990"/>
<protein>
    <submittedName>
        <fullName evidence="4">Quinone oxidoreductase</fullName>
    </submittedName>
</protein>
<evidence type="ECO:0000259" key="3">
    <source>
        <dbReference type="SMART" id="SM00829"/>
    </source>
</evidence>
<dbReference type="AlphaFoldDB" id="A0A0A2UVD9"/>
<dbReference type="PANTHER" id="PTHR48106">
    <property type="entry name" value="QUINONE OXIDOREDUCTASE PIG3-RELATED"/>
    <property type="match status" value="1"/>
</dbReference>
<dbReference type="SUPFAM" id="SSF51735">
    <property type="entry name" value="NAD(P)-binding Rossmann-fold domains"/>
    <property type="match status" value="1"/>
</dbReference>
<dbReference type="GO" id="GO:0005829">
    <property type="term" value="C:cytosol"/>
    <property type="evidence" value="ECO:0007669"/>
    <property type="project" value="TreeGrafter"/>
</dbReference>
<dbReference type="PROSITE" id="PS01162">
    <property type="entry name" value="QOR_ZETA_CRYSTAL"/>
    <property type="match status" value="1"/>
</dbReference>
<dbReference type="eggNOG" id="COG0604">
    <property type="taxonomic scope" value="Bacteria"/>
</dbReference>
<organism evidence="4 5">
    <name type="scientific">Pontibacillus chungwhensis BH030062</name>
    <dbReference type="NCBI Taxonomy" id="1385513"/>
    <lineage>
        <taxon>Bacteria</taxon>
        <taxon>Bacillati</taxon>
        <taxon>Bacillota</taxon>
        <taxon>Bacilli</taxon>
        <taxon>Bacillales</taxon>
        <taxon>Bacillaceae</taxon>
        <taxon>Pontibacillus</taxon>
    </lineage>
</organism>
<dbReference type="SMART" id="SM00829">
    <property type="entry name" value="PKS_ER"/>
    <property type="match status" value="1"/>
</dbReference>
<dbReference type="RefSeq" id="WP_036781946.1">
    <property type="nucleotide sequence ID" value="NZ_AVBG01000004.1"/>
</dbReference>
<evidence type="ECO:0000256" key="1">
    <source>
        <dbReference type="ARBA" id="ARBA00022857"/>
    </source>
</evidence>
<comment type="caution">
    <text evidence="4">The sequence shown here is derived from an EMBL/GenBank/DDBJ whole genome shotgun (WGS) entry which is preliminary data.</text>
</comment>
<dbReference type="Pfam" id="PF00107">
    <property type="entry name" value="ADH_zinc_N"/>
    <property type="match status" value="1"/>
</dbReference>
<dbReference type="Gene3D" id="3.40.50.720">
    <property type="entry name" value="NAD(P)-binding Rossmann-like Domain"/>
    <property type="match status" value="1"/>
</dbReference>
<accession>A0A0A2UVD9</accession>
<evidence type="ECO:0000313" key="4">
    <source>
        <dbReference type="EMBL" id="KGP91854.1"/>
    </source>
</evidence>
<dbReference type="OrthoDB" id="9787435at2"/>
<dbReference type="Pfam" id="PF08240">
    <property type="entry name" value="ADH_N"/>
    <property type="match status" value="1"/>
</dbReference>
<name>A0A0A2UVD9_9BACI</name>
<dbReference type="GO" id="GO:0070402">
    <property type="term" value="F:NADPH binding"/>
    <property type="evidence" value="ECO:0007669"/>
    <property type="project" value="TreeGrafter"/>
</dbReference>
<dbReference type="InterPro" id="IPR020843">
    <property type="entry name" value="ER"/>
</dbReference>
<evidence type="ECO:0000313" key="5">
    <source>
        <dbReference type="Proteomes" id="UP000030153"/>
    </source>
</evidence>
<dbReference type="Proteomes" id="UP000030153">
    <property type="component" value="Unassembled WGS sequence"/>
</dbReference>
<proteinExistence type="predicted"/>
<gene>
    <name evidence="4" type="ORF">N780_15990</name>
</gene>
<dbReference type="PANTHER" id="PTHR48106:SF13">
    <property type="entry name" value="QUINONE OXIDOREDUCTASE-RELATED"/>
    <property type="match status" value="1"/>
</dbReference>
<evidence type="ECO:0000256" key="2">
    <source>
        <dbReference type="ARBA" id="ARBA00023002"/>
    </source>
</evidence>
<dbReference type="InterPro" id="IPR013154">
    <property type="entry name" value="ADH-like_N"/>
</dbReference>
<keyword evidence="2" id="KW-0560">Oxidoreductase</keyword>
<dbReference type="GO" id="GO:0003960">
    <property type="term" value="F:quinone reductase (NADPH) activity"/>
    <property type="evidence" value="ECO:0007669"/>
    <property type="project" value="TreeGrafter"/>
</dbReference>
<dbReference type="SUPFAM" id="SSF50129">
    <property type="entry name" value="GroES-like"/>
    <property type="match status" value="1"/>
</dbReference>